<proteinExistence type="predicted"/>
<comment type="subcellular location">
    <subcellularLocation>
        <location evidence="1">Cell membrane</location>
        <topology evidence="1">Multi-pass membrane protein</topology>
    </subcellularLocation>
</comment>
<organism evidence="6 7">
    <name type="scientific">Phycicoccus avicenniae</name>
    <dbReference type="NCBI Taxonomy" id="2828860"/>
    <lineage>
        <taxon>Bacteria</taxon>
        <taxon>Bacillati</taxon>
        <taxon>Actinomycetota</taxon>
        <taxon>Actinomycetes</taxon>
        <taxon>Micrococcales</taxon>
        <taxon>Intrasporangiaceae</taxon>
        <taxon>Phycicoccus</taxon>
    </lineage>
</organism>
<dbReference type="PANTHER" id="PTHR23535:SF2">
    <property type="entry name" value="SUGAR EFFLUX TRANSPORTER A-RELATED"/>
    <property type="match status" value="1"/>
</dbReference>
<feature type="transmembrane region" description="Helical" evidence="5">
    <location>
        <begin position="175"/>
        <end position="193"/>
    </location>
</feature>
<dbReference type="GO" id="GO:0022857">
    <property type="term" value="F:transmembrane transporter activity"/>
    <property type="evidence" value="ECO:0007669"/>
    <property type="project" value="InterPro"/>
</dbReference>
<reference evidence="6" key="1">
    <citation type="submission" date="2021-04" db="EMBL/GenBank/DDBJ databases">
        <title>Phycicoccus avicenniae sp. nov., a novel endophytic actinomycetes isolated from branch of Avicennia mariana.</title>
        <authorList>
            <person name="Tuo L."/>
        </authorList>
    </citation>
    <scope>NUCLEOTIDE SEQUENCE</scope>
    <source>
        <strain evidence="6">BSK3Z-2</strain>
    </source>
</reference>
<keyword evidence="3" id="KW-1003">Cell membrane</keyword>
<keyword evidence="5" id="KW-1133">Transmembrane helix</keyword>
<feature type="transmembrane region" description="Helical" evidence="5">
    <location>
        <begin position="258"/>
        <end position="277"/>
    </location>
</feature>
<feature type="transmembrane region" description="Helical" evidence="5">
    <location>
        <begin position="223"/>
        <end position="246"/>
    </location>
</feature>
<dbReference type="Proteomes" id="UP000677016">
    <property type="component" value="Unassembled WGS sequence"/>
</dbReference>
<evidence type="ECO:0000256" key="2">
    <source>
        <dbReference type="ARBA" id="ARBA00022448"/>
    </source>
</evidence>
<evidence type="ECO:0000256" key="1">
    <source>
        <dbReference type="ARBA" id="ARBA00004651"/>
    </source>
</evidence>
<evidence type="ECO:0000256" key="5">
    <source>
        <dbReference type="SAM" id="Phobius"/>
    </source>
</evidence>
<dbReference type="PANTHER" id="PTHR23535">
    <property type="entry name" value="SUGAR EFFLUX TRANSPORTER A-RELATED"/>
    <property type="match status" value="1"/>
</dbReference>
<keyword evidence="5" id="KW-0472">Membrane</keyword>
<protein>
    <submittedName>
        <fullName evidence="6">MFS transporter</fullName>
    </submittedName>
</protein>
<feature type="transmembrane region" description="Helical" evidence="5">
    <location>
        <begin position="318"/>
        <end position="336"/>
    </location>
</feature>
<name>A0A941D916_9MICO</name>
<dbReference type="EMBL" id="JAGSNF010000018">
    <property type="protein sequence ID" value="MBR7744133.1"/>
    <property type="molecule type" value="Genomic_DNA"/>
</dbReference>
<feature type="transmembrane region" description="Helical" evidence="5">
    <location>
        <begin position="90"/>
        <end position="108"/>
    </location>
</feature>
<dbReference type="Gene3D" id="1.20.1250.20">
    <property type="entry name" value="MFS general substrate transporter like domains"/>
    <property type="match status" value="1"/>
</dbReference>
<feature type="transmembrane region" description="Helical" evidence="5">
    <location>
        <begin position="348"/>
        <end position="371"/>
    </location>
</feature>
<dbReference type="SUPFAM" id="SSF103473">
    <property type="entry name" value="MFS general substrate transporter"/>
    <property type="match status" value="1"/>
</dbReference>
<gene>
    <name evidence="6" type="ORF">KC207_12635</name>
</gene>
<feature type="transmembrane region" description="Helical" evidence="5">
    <location>
        <begin position="146"/>
        <end position="169"/>
    </location>
</feature>
<keyword evidence="2" id="KW-0813">Transport</keyword>
<feature type="transmembrane region" description="Helical" evidence="5">
    <location>
        <begin position="30"/>
        <end position="52"/>
    </location>
</feature>
<dbReference type="AlphaFoldDB" id="A0A941D916"/>
<dbReference type="Pfam" id="PF07690">
    <property type="entry name" value="MFS_1"/>
    <property type="match status" value="1"/>
</dbReference>
<dbReference type="RefSeq" id="WP_211603538.1">
    <property type="nucleotide sequence ID" value="NZ_JAGSNF010000018.1"/>
</dbReference>
<feature type="transmembrane region" description="Helical" evidence="5">
    <location>
        <begin position="289"/>
        <end position="312"/>
    </location>
</feature>
<feature type="transmembrane region" description="Helical" evidence="5">
    <location>
        <begin position="58"/>
        <end position="78"/>
    </location>
</feature>
<feature type="transmembrane region" description="Helical" evidence="5">
    <location>
        <begin position="377"/>
        <end position="399"/>
    </location>
</feature>
<evidence type="ECO:0000256" key="3">
    <source>
        <dbReference type="ARBA" id="ARBA00022475"/>
    </source>
</evidence>
<evidence type="ECO:0000313" key="7">
    <source>
        <dbReference type="Proteomes" id="UP000677016"/>
    </source>
</evidence>
<comment type="caution">
    <text evidence="6">The sequence shown here is derived from an EMBL/GenBank/DDBJ whole genome shotgun (WGS) entry which is preliminary data.</text>
</comment>
<evidence type="ECO:0000256" key="4">
    <source>
        <dbReference type="ARBA" id="ARBA00022597"/>
    </source>
</evidence>
<accession>A0A941D916</accession>
<keyword evidence="5" id="KW-0812">Transmembrane</keyword>
<dbReference type="InterPro" id="IPR011701">
    <property type="entry name" value="MFS"/>
</dbReference>
<sequence length="415" mass="42587">MSAPAAPSTVAPHHPVEDLPTTRLLLPLSALLWGTQFAFLTPAIGIILAALYDADATQIGVALAAYNSSAFVATLVVPTRADRKGDYLRPLLWCGGFTIALVTALALAPTLELAVLALVALGGPAGVAIGLIFAHQRHTGATPDQVMRTRAIFSLSWVGGPPLAAFIIGAGGSRAVLWSIAGLGLVGLGLTRLMTVRHARSRHAGAPPPRGDRMSVTLRRPAVLALLGTFVALMAAVTASVAVMPLYVTEVLGLHVEWSGIALGTCAALEIPLLLSLGRLTRRFGSWRLVGVGCVAGLTYYALLLTVGSQVVLVGGQVLNAVYIATMSGVGLTLYQDVVGRPGLASSLFMNTTRVGAIVAGPVLAVGGGSAFGYTGVFAGCAGLVVLGSGVLVVSRLLARRRAQARRSTSGTLTP</sequence>
<keyword evidence="7" id="KW-1185">Reference proteome</keyword>
<feature type="transmembrane region" description="Helical" evidence="5">
    <location>
        <begin position="114"/>
        <end position="134"/>
    </location>
</feature>
<dbReference type="InterPro" id="IPR036259">
    <property type="entry name" value="MFS_trans_sf"/>
</dbReference>
<evidence type="ECO:0000313" key="6">
    <source>
        <dbReference type="EMBL" id="MBR7744133.1"/>
    </source>
</evidence>
<dbReference type="GO" id="GO:0005886">
    <property type="term" value="C:plasma membrane"/>
    <property type="evidence" value="ECO:0007669"/>
    <property type="project" value="UniProtKB-SubCell"/>
</dbReference>
<keyword evidence="4" id="KW-0762">Sugar transport</keyword>